<dbReference type="InterPro" id="IPR037925">
    <property type="entry name" value="FlgE/F/G-like"/>
</dbReference>
<evidence type="ECO:0000313" key="14">
    <source>
        <dbReference type="Proteomes" id="UP000295794"/>
    </source>
</evidence>
<feature type="domain" description="Flagellar basal-body/hook protein C-terminal" evidence="9">
    <location>
        <begin position="217"/>
        <end position="261"/>
    </location>
</feature>
<protein>
    <recommendedName>
        <fullName evidence="3 6">Flagellar basal-body rod protein FlgG</fullName>
    </recommendedName>
    <alternativeName>
        <fullName evidence="5 7">Distal rod protein</fullName>
    </alternativeName>
</protein>
<dbReference type="Pfam" id="PF00460">
    <property type="entry name" value="Flg_bb_rod"/>
    <property type="match status" value="1"/>
</dbReference>
<dbReference type="PANTHER" id="PTHR30435:SF19">
    <property type="entry name" value="FLAGELLAR BASAL-BODY ROD PROTEIN FLGG"/>
    <property type="match status" value="1"/>
</dbReference>
<dbReference type="AlphaFoldDB" id="A0A377Q7D2"/>
<organism evidence="11 13">
    <name type="scientific">Iodobacter fluviatilis</name>
    <dbReference type="NCBI Taxonomy" id="537"/>
    <lineage>
        <taxon>Bacteria</taxon>
        <taxon>Pseudomonadati</taxon>
        <taxon>Pseudomonadota</taxon>
        <taxon>Betaproteobacteria</taxon>
        <taxon>Neisseriales</taxon>
        <taxon>Chitinibacteraceae</taxon>
        <taxon>Iodobacter</taxon>
    </lineage>
</organism>
<dbReference type="NCBIfam" id="TIGR02488">
    <property type="entry name" value="flgG_G_neg"/>
    <property type="match status" value="1"/>
</dbReference>
<dbReference type="EMBL" id="UGHR01000001">
    <property type="protein sequence ID" value="STQ90469.1"/>
    <property type="molecule type" value="Genomic_DNA"/>
</dbReference>
<sequence length="261" mass="27654">MMRSLWIAKTGMDAMQMNVDVISHNLANVSTNGFKRERAVFEDLLYQNLRQPGGSTSAQTQQPTGLQLGTGVRPVATARIHMQGNLQLTDGPLDVAINGQGFLQIAMPDGTTAYTRDGSFQVDSQGAVVTASGYALQPALQVPQGTTKLTIAKDGTVTAIVNNDSAAPVQLGNIQLATFINPPGLQSVGENLYMETTASGAPTVGTPGTNGLGALNQGYVETSNVNVTEELINMIQAQRSFEINSKAIKTSDEMLQKLTQL</sequence>
<dbReference type="InterPro" id="IPR001444">
    <property type="entry name" value="Flag_bb_rod_N"/>
</dbReference>
<dbReference type="OrthoDB" id="9804559at2"/>
<keyword evidence="12" id="KW-0966">Cell projection</keyword>
<dbReference type="InterPro" id="IPR053967">
    <property type="entry name" value="LlgE_F_G-like_D1"/>
</dbReference>
<comment type="subunit">
    <text evidence="7">The basal body constitutes a major portion of the flagellar organelle and consists of four rings (L,P,S, and M) mounted on a central rod. The rod consists of about 26 subunits of FlgG in the distal portion, and FlgB, FlgC and FlgF are thought to build up the proximal portion of the rod with about 6 subunits each.</text>
</comment>
<dbReference type="GO" id="GO:0071978">
    <property type="term" value="P:bacterial-type flagellum-dependent swarming motility"/>
    <property type="evidence" value="ECO:0007669"/>
    <property type="project" value="TreeGrafter"/>
</dbReference>
<evidence type="ECO:0000256" key="2">
    <source>
        <dbReference type="ARBA" id="ARBA00009677"/>
    </source>
</evidence>
<feature type="domain" description="Flagellar hook protein FlgE/F/G-like D1" evidence="10">
    <location>
        <begin position="96"/>
        <end position="159"/>
    </location>
</feature>
<dbReference type="InterPro" id="IPR020013">
    <property type="entry name" value="Flagellar_FlgE/F/G"/>
</dbReference>
<evidence type="ECO:0000256" key="3">
    <source>
        <dbReference type="ARBA" id="ARBA00017948"/>
    </source>
</evidence>
<evidence type="ECO:0000256" key="1">
    <source>
        <dbReference type="ARBA" id="ARBA00004117"/>
    </source>
</evidence>
<evidence type="ECO:0000256" key="6">
    <source>
        <dbReference type="NCBIfam" id="TIGR02488"/>
    </source>
</evidence>
<proteinExistence type="inferred from homology"/>
<dbReference type="PANTHER" id="PTHR30435">
    <property type="entry name" value="FLAGELLAR PROTEIN"/>
    <property type="match status" value="1"/>
</dbReference>
<dbReference type="InterPro" id="IPR010930">
    <property type="entry name" value="Flg_bb/hook_C_dom"/>
</dbReference>
<keyword evidence="4 7" id="KW-0975">Bacterial flagellum</keyword>
<evidence type="ECO:0000313" key="11">
    <source>
        <dbReference type="EMBL" id="STQ90469.1"/>
    </source>
</evidence>
<dbReference type="InterPro" id="IPR012834">
    <property type="entry name" value="FlgG_G_neg"/>
</dbReference>
<evidence type="ECO:0000259" key="9">
    <source>
        <dbReference type="Pfam" id="PF06429"/>
    </source>
</evidence>
<comment type="subcellular location">
    <subcellularLocation>
        <location evidence="1 7">Bacterial flagellum basal body</location>
    </subcellularLocation>
</comment>
<keyword evidence="12" id="KW-0282">Flagellum</keyword>
<dbReference type="EMBL" id="SMBT01000002">
    <property type="protein sequence ID" value="TCU89101.1"/>
    <property type="molecule type" value="Genomic_DNA"/>
</dbReference>
<dbReference type="Proteomes" id="UP000255108">
    <property type="component" value="Unassembled WGS sequence"/>
</dbReference>
<dbReference type="Proteomes" id="UP000295794">
    <property type="component" value="Unassembled WGS sequence"/>
</dbReference>
<dbReference type="GO" id="GO:0009426">
    <property type="term" value="C:bacterial-type flagellum basal body, distal rod"/>
    <property type="evidence" value="ECO:0007669"/>
    <property type="project" value="UniProtKB-UniRule"/>
</dbReference>
<evidence type="ECO:0000259" key="8">
    <source>
        <dbReference type="Pfam" id="PF00460"/>
    </source>
</evidence>
<evidence type="ECO:0000313" key="13">
    <source>
        <dbReference type="Proteomes" id="UP000255108"/>
    </source>
</evidence>
<accession>A0A377Q7D2</accession>
<dbReference type="SUPFAM" id="SSF117143">
    <property type="entry name" value="Flagellar hook protein flgE"/>
    <property type="match status" value="1"/>
</dbReference>
<dbReference type="NCBIfam" id="TIGR03506">
    <property type="entry name" value="FlgEFG_subfam"/>
    <property type="match status" value="2"/>
</dbReference>
<gene>
    <name evidence="11" type="primary">flgG_1</name>
    <name evidence="12" type="ORF">EV682_10210</name>
    <name evidence="11" type="ORF">NCTC11159_01533</name>
</gene>
<keyword evidence="14" id="KW-1185">Reference proteome</keyword>
<feature type="domain" description="Flagellar basal body rod protein N-terminal" evidence="8">
    <location>
        <begin position="8"/>
        <end position="35"/>
    </location>
</feature>
<dbReference type="Pfam" id="PF06429">
    <property type="entry name" value="Flg_bbr_C"/>
    <property type="match status" value="1"/>
</dbReference>
<dbReference type="Pfam" id="PF22692">
    <property type="entry name" value="LlgE_F_G_D1"/>
    <property type="match status" value="1"/>
</dbReference>
<evidence type="ECO:0000256" key="7">
    <source>
        <dbReference type="RuleBase" id="RU362116"/>
    </source>
</evidence>
<evidence type="ECO:0000256" key="5">
    <source>
        <dbReference type="ARBA" id="ARBA00032912"/>
    </source>
</evidence>
<name>A0A377Q7D2_9NEIS</name>
<comment type="similarity">
    <text evidence="2 7">Belongs to the flagella basal body rod proteins family.</text>
</comment>
<evidence type="ECO:0000259" key="10">
    <source>
        <dbReference type="Pfam" id="PF22692"/>
    </source>
</evidence>
<evidence type="ECO:0000256" key="4">
    <source>
        <dbReference type="ARBA" id="ARBA00023143"/>
    </source>
</evidence>
<evidence type="ECO:0000313" key="12">
    <source>
        <dbReference type="EMBL" id="TCU89101.1"/>
    </source>
</evidence>
<dbReference type="RefSeq" id="WP_099397364.1">
    <property type="nucleotide sequence ID" value="NZ_CAWOLO010000002.1"/>
</dbReference>
<reference evidence="11 13" key="1">
    <citation type="submission" date="2018-06" db="EMBL/GenBank/DDBJ databases">
        <authorList>
            <consortium name="Pathogen Informatics"/>
            <person name="Doyle S."/>
        </authorList>
    </citation>
    <scope>NUCLEOTIDE SEQUENCE [LARGE SCALE GENOMIC DNA]</scope>
    <source>
        <strain evidence="11 13">NCTC11159</strain>
    </source>
</reference>
<reference evidence="12 14" key="2">
    <citation type="submission" date="2019-03" db="EMBL/GenBank/DDBJ databases">
        <title>Genomic Encyclopedia of Type Strains, Phase IV (KMG-IV): sequencing the most valuable type-strain genomes for metagenomic binning, comparative biology and taxonomic classification.</title>
        <authorList>
            <person name="Goeker M."/>
        </authorList>
    </citation>
    <scope>NUCLEOTIDE SEQUENCE [LARGE SCALE GENOMIC DNA]</scope>
    <source>
        <strain evidence="12 14">DSM 3764</strain>
    </source>
</reference>
<keyword evidence="12" id="KW-0969">Cilium</keyword>